<dbReference type="Pfam" id="PF07715">
    <property type="entry name" value="Plug"/>
    <property type="match status" value="1"/>
</dbReference>
<dbReference type="InterPro" id="IPR008969">
    <property type="entry name" value="CarboxyPept-like_regulatory"/>
</dbReference>
<keyword evidence="1" id="KW-0998">Cell outer membrane</keyword>
<dbReference type="EMBL" id="WNXC01000011">
    <property type="protein sequence ID" value="MBB2151678.1"/>
    <property type="molecule type" value="Genomic_DNA"/>
</dbReference>
<protein>
    <submittedName>
        <fullName evidence="3">SusC/RagA family TonB-linked outer membrane protein</fullName>
    </submittedName>
</protein>
<dbReference type="Pfam" id="PF13715">
    <property type="entry name" value="CarbopepD_reg_2"/>
    <property type="match status" value="1"/>
</dbReference>
<dbReference type="Proteomes" id="UP000636110">
    <property type="component" value="Unassembled WGS sequence"/>
</dbReference>
<comment type="similarity">
    <text evidence="1">Belongs to the TonB-dependent receptor family.</text>
</comment>
<name>A0ABR6F4P8_9SPHI</name>
<evidence type="ECO:0000313" key="3">
    <source>
        <dbReference type="EMBL" id="MBB2151678.1"/>
    </source>
</evidence>
<dbReference type="PROSITE" id="PS52016">
    <property type="entry name" value="TONB_DEPENDENT_REC_3"/>
    <property type="match status" value="1"/>
</dbReference>
<sequence length="1162" mass="128475">MASSFSCAGICLKPKQTKCMKFYDFNSYRASYVKDKILLTMKLTLLLSFTVMLQVSASTYAQNKITLSRTNTSLERVLKAIGKQSGYDLVYISNSIKNANLVNINVDKLSLEETLEKLFINQPLTYSVNNKIITVKVRKESPSFSQQMFLMTDVSGKVLDETGQGIPGATVKVKRSGQVAITDAQGKFAIKGLLNDDVLVISYVGFNTQEVKVSNNVVIKLVPTSNDLDGDIVIVGYGKQKKATVTSSVAQVTREEINSTPGASLQNMLTGKVTGLTTLQRTGQPGNDAAQIYVRGVSTLSGFSTSPLILVDNIEYDLSQFAMIDQNEIENVSILKDAASTSIYGIKGANGVILVTTRRGKLGKPVINLRSEVGVNLAVSPFKALGSYDAAVLRNEALKNDNLNPQFTQQDLDLFQSGEDPYGHPDINWYDKVFGKSAIQTDHNVDISGGTEKVKYFTSVGYLFQDGLFNKMEYKGAMPVPDKSPINTNYYFKRYKFRSNLDIDATPSLKLSLDLNGTFSERNSPDVGNLGFQMTQYEYVNPYAYPVYNPDGSFGFANPAVFSPRDGMNSVAAIVALSGYNRNFNNFLSSNFSAVQKLDAITKGLSLKGLFAYSNNNAATRTLSRGAIPSFYYNPVDGSYTPKDINVYRVSPLSLGYTGSGTDLPAKIMTYQGILTYQRTFGDHDVAGLLLYNRSSRIVAAKPPSNFLGYTFRGTYNFKEKYLFEVSGAYNGSSNFTSQKRYTWFPAVSAGWNISKESFMEKALPFIEMFKFRGSYGYTGSDDIAGYQYGYESYYSNGTNYNLGETANSFPTIFEGKLGNNDVTWATERKANIGLDFSMFSGKLSGSFDYFDNFRDKILINRRTVPSSFGVPTSTLPPVNLGAVSNKGFEIELTHKSRIGNLGYSIKTNFSYAKNKIVFMDEPEPDASKPWQRGTGLSVGLAKKYIWTGQFYTQDEVNDPATPKPSGTIKAGWLKYKDLDGNGIINVEDMAFVGNPNVPNTVIGTTIGFDYKGFSISMLFQSNLNGESYTGFDSAVPFKTQLQEFHKERWTPETATTATFPALTTTFAGTYMNPEGNLSTFWATSTNFLRLRSAEIGYRVPKTFADKLGMSAVRIYANGYNLFTISDFYKRYQFDPEVASNVYGYVYPTTRLINIGLSVTLK</sequence>
<dbReference type="Gene3D" id="2.170.130.10">
    <property type="entry name" value="TonB-dependent receptor, plug domain"/>
    <property type="match status" value="1"/>
</dbReference>
<comment type="caution">
    <text evidence="3">The sequence shown here is derived from an EMBL/GenBank/DDBJ whole genome shotgun (WGS) entry which is preliminary data.</text>
</comment>
<organism evidence="3 4">
    <name type="scientific">Pedobacter gandavensis</name>
    <dbReference type="NCBI Taxonomy" id="2679963"/>
    <lineage>
        <taxon>Bacteria</taxon>
        <taxon>Pseudomonadati</taxon>
        <taxon>Bacteroidota</taxon>
        <taxon>Sphingobacteriia</taxon>
        <taxon>Sphingobacteriales</taxon>
        <taxon>Sphingobacteriaceae</taxon>
        <taxon>Pedobacter</taxon>
    </lineage>
</organism>
<proteinExistence type="inferred from homology"/>
<gene>
    <name evidence="3" type="ORF">GM920_22455</name>
</gene>
<dbReference type="InterPro" id="IPR039426">
    <property type="entry name" value="TonB-dep_rcpt-like"/>
</dbReference>
<keyword evidence="1" id="KW-0472">Membrane</keyword>
<keyword evidence="1" id="KW-1134">Transmembrane beta strand</keyword>
<dbReference type="InterPro" id="IPR012910">
    <property type="entry name" value="Plug_dom"/>
</dbReference>
<feature type="domain" description="TonB-dependent receptor plug" evidence="2">
    <location>
        <begin position="242"/>
        <end position="352"/>
    </location>
</feature>
<reference evidence="3 4" key="1">
    <citation type="submission" date="2019-11" db="EMBL/GenBank/DDBJ databases">
        <title>Description of Pedobacter sp. LMG 31462T.</title>
        <authorList>
            <person name="Carlier A."/>
            <person name="Qi S."/>
            <person name="Vandamme P."/>
        </authorList>
    </citation>
    <scope>NUCLEOTIDE SEQUENCE [LARGE SCALE GENOMIC DNA]</scope>
    <source>
        <strain evidence="3 4">LMG 31462</strain>
    </source>
</reference>
<dbReference type="InterPro" id="IPR018247">
    <property type="entry name" value="EF_Hand_1_Ca_BS"/>
</dbReference>
<evidence type="ECO:0000256" key="1">
    <source>
        <dbReference type="PROSITE-ProRule" id="PRU01360"/>
    </source>
</evidence>
<dbReference type="InterPro" id="IPR023997">
    <property type="entry name" value="TonB-dep_OMP_SusC/RagA_CS"/>
</dbReference>
<evidence type="ECO:0000313" key="4">
    <source>
        <dbReference type="Proteomes" id="UP000636110"/>
    </source>
</evidence>
<keyword evidence="4" id="KW-1185">Reference proteome</keyword>
<evidence type="ECO:0000259" key="2">
    <source>
        <dbReference type="Pfam" id="PF07715"/>
    </source>
</evidence>
<keyword evidence="1" id="KW-0812">Transmembrane</keyword>
<dbReference type="Gene3D" id="2.60.40.1120">
    <property type="entry name" value="Carboxypeptidase-like, regulatory domain"/>
    <property type="match status" value="1"/>
</dbReference>
<dbReference type="NCBIfam" id="TIGR04056">
    <property type="entry name" value="OMP_RagA_SusC"/>
    <property type="match status" value="1"/>
</dbReference>
<dbReference type="PROSITE" id="PS00018">
    <property type="entry name" value="EF_HAND_1"/>
    <property type="match status" value="1"/>
</dbReference>
<dbReference type="SUPFAM" id="SSF56935">
    <property type="entry name" value="Porins"/>
    <property type="match status" value="1"/>
</dbReference>
<dbReference type="InterPro" id="IPR037066">
    <property type="entry name" value="Plug_dom_sf"/>
</dbReference>
<keyword evidence="1" id="KW-0813">Transport</keyword>
<dbReference type="InterPro" id="IPR023996">
    <property type="entry name" value="TonB-dep_OMP_SusC/RagA"/>
</dbReference>
<comment type="subcellular location">
    <subcellularLocation>
        <location evidence="1">Cell outer membrane</location>
        <topology evidence="1">Multi-pass membrane protein</topology>
    </subcellularLocation>
</comment>
<accession>A0ABR6F4P8</accession>
<dbReference type="NCBIfam" id="TIGR04057">
    <property type="entry name" value="SusC_RagA_signa"/>
    <property type="match status" value="1"/>
</dbReference>
<dbReference type="SUPFAM" id="SSF49464">
    <property type="entry name" value="Carboxypeptidase regulatory domain-like"/>
    <property type="match status" value="1"/>
</dbReference>